<organism evidence="1 2">
    <name type="scientific">Mucilaginibacter frigoritolerans</name>
    <dbReference type="NCBI Taxonomy" id="652788"/>
    <lineage>
        <taxon>Bacteria</taxon>
        <taxon>Pseudomonadati</taxon>
        <taxon>Bacteroidota</taxon>
        <taxon>Sphingobacteriia</taxon>
        <taxon>Sphingobacteriales</taxon>
        <taxon>Sphingobacteriaceae</taxon>
        <taxon>Mucilaginibacter</taxon>
    </lineage>
</organism>
<gene>
    <name evidence="1" type="ORF">JN11_02936</name>
</gene>
<sequence length="350" mass="40722">MPLNNYSKASSLLHQTYLANYFVSKTSFEMEQMLYLKKARAKNLEEIVFVSGLARSGTTALFNTLYNTGSFGSLTYAHMPFLLMPNLAKSFSNTPPSAFVERVHQDGIMMNNKSPEAFDEYFWKVFLNDQYIKADKLIPHSIDLSIIEEYKKYIQLIAYSSQKTSYLSKNNNNVLRLNPLLAAFPEAKFIVLYRDPLTHAQSLLRQHIHFSGLQRQNSFAVDYMNYLGHHEFGLNQKPFSFNEESLEGDKNGIDYWLINWYNYYAYLLANFNERLHLIAFEDVCEHPAMIAQYLNSFIALKTPVVMADKHFPKPFPTVKYNEDVYHKCMEVYNDLQSKRTYINNQPTGLQ</sequence>
<dbReference type="SUPFAM" id="SSF52540">
    <property type="entry name" value="P-loop containing nucleoside triphosphate hydrolases"/>
    <property type="match status" value="1"/>
</dbReference>
<comment type="caution">
    <text evidence="1">The sequence shown here is derived from an EMBL/GenBank/DDBJ whole genome shotgun (WGS) entry which is preliminary data.</text>
</comment>
<dbReference type="Gene3D" id="3.40.50.300">
    <property type="entry name" value="P-loop containing nucleotide triphosphate hydrolases"/>
    <property type="match status" value="1"/>
</dbReference>
<dbReference type="OrthoDB" id="1441538at2"/>
<protein>
    <submittedName>
        <fullName evidence="1">Sulfotransferase family protein</fullName>
    </submittedName>
</protein>
<evidence type="ECO:0000313" key="1">
    <source>
        <dbReference type="EMBL" id="TWI98748.1"/>
    </source>
</evidence>
<dbReference type="EMBL" id="VLLI01000008">
    <property type="protein sequence ID" value="TWI98748.1"/>
    <property type="molecule type" value="Genomic_DNA"/>
</dbReference>
<dbReference type="RefSeq" id="WP_144913667.1">
    <property type="nucleotide sequence ID" value="NZ_VLLI01000008.1"/>
</dbReference>
<accession>A0A562TZP8</accession>
<evidence type="ECO:0000313" key="2">
    <source>
        <dbReference type="Proteomes" id="UP000317010"/>
    </source>
</evidence>
<name>A0A562TZP8_9SPHI</name>
<dbReference type="GO" id="GO:0016740">
    <property type="term" value="F:transferase activity"/>
    <property type="evidence" value="ECO:0007669"/>
    <property type="project" value="UniProtKB-KW"/>
</dbReference>
<keyword evidence="1" id="KW-0808">Transferase</keyword>
<dbReference type="InterPro" id="IPR027417">
    <property type="entry name" value="P-loop_NTPase"/>
</dbReference>
<keyword evidence="2" id="KW-1185">Reference proteome</keyword>
<dbReference type="AlphaFoldDB" id="A0A562TZP8"/>
<reference evidence="1 2" key="1">
    <citation type="submission" date="2019-07" db="EMBL/GenBank/DDBJ databases">
        <title>Genomic Encyclopedia of Archaeal and Bacterial Type Strains, Phase II (KMG-II): from individual species to whole genera.</title>
        <authorList>
            <person name="Goeker M."/>
        </authorList>
    </citation>
    <scope>NUCLEOTIDE SEQUENCE [LARGE SCALE GENOMIC DNA]</scope>
    <source>
        <strain evidence="1 2">ATCC BAA-1854</strain>
    </source>
</reference>
<dbReference type="Proteomes" id="UP000317010">
    <property type="component" value="Unassembled WGS sequence"/>
</dbReference>
<dbReference type="Pfam" id="PF13469">
    <property type="entry name" value="Sulfotransfer_3"/>
    <property type="match status" value="1"/>
</dbReference>
<proteinExistence type="predicted"/>